<comment type="caution">
    <text evidence="1">The sequence shown here is derived from an EMBL/GenBank/DDBJ whole genome shotgun (WGS) entry which is preliminary data.</text>
</comment>
<protein>
    <submittedName>
        <fullName evidence="1">Uncharacterized protein</fullName>
    </submittedName>
</protein>
<dbReference type="EMBL" id="MDBO01000075">
    <property type="protein sequence ID" value="PMP10206.1"/>
    <property type="molecule type" value="Genomic_DNA"/>
</dbReference>
<accession>A0AAP8MX75</accession>
<proteinExistence type="predicted"/>
<organism evidence="1 2">
    <name type="scientific">Vibrio breoganii</name>
    <dbReference type="NCBI Taxonomy" id="553239"/>
    <lineage>
        <taxon>Bacteria</taxon>
        <taxon>Pseudomonadati</taxon>
        <taxon>Pseudomonadota</taxon>
        <taxon>Gammaproteobacteria</taxon>
        <taxon>Vibrionales</taxon>
        <taxon>Vibrionaceae</taxon>
        <taxon>Vibrio</taxon>
    </lineage>
</organism>
<dbReference type="RefSeq" id="WP_102477762.1">
    <property type="nucleotide sequence ID" value="NZ_MDBO01000075.1"/>
</dbReference>
<evidence type="ECO:0000313" key="1">
    <source>
        <dbReference type="EMBL" id="PMP10206.1"/>
    </source>
</evidence>
<gene>
    <name evidence="1" type="ORF">BCS93_11060</name>
</gene>
<dbReference type="AlphaFoldDB" id="A0AAP8MX75"/>
<sequence>MLLNISMMKGEAPRIKSHLLPNETATSAIDCEFEQGIVAPLKKNRLEQTLPDSTNGSLFRYADSVWLTFPVHVDVANNPMAQDEWKRIYWTGEGKPRLTASDITGGSGRVDAWYHLGVPAPDVSPIVINVDNSTGIEPPEGELDSYDDEDRIYVQTYVTRFGEEGAPSDSSTSVVILKPGATVTIDLAQPNTNTHNITHTRLYRSVTSDGEATMMLVAELPISQQTYIDSAQTINNAVLETYDYSPPDENMLGFCVMANGICAGFAGNEVMFSEAFLPYAWPETYRSTTEHEIVGIAPIDTDLVVVTKGYPYLFSGVSPESINGARMGIEQACVSKESLTVINGSAIYASPDGLVSIGRNGISLITEAIITRDQWQTFQPETIKAWSVEGKYVAQSDAGPFIFDPVSQSLTRLTDTWDCAFNDLTQDALFLVQGDQLVQWKGDSIDKSMVWRSKEFLIPKDTFLTSARIQATAPENLTVKLLSDGVEFFTLGNLSDQAFRLPATRSTKIQVEVSGDSAVERILLSNSMEELI</sequence>
<evidence type="ECO:0000313" key="2">
    <source>
        <dbReference type="Proteomes" id="UP000235611"/>
    </source>
</evidence>
<name>A0AAP8MX75_9VIBR</name>
<reference evidence="2" key="1">
    <citation type="submission" date="2016-07" db="EMBL/GenBank/DDBJ databases">
        <title>Nontailed viruses are major unrecognized killers of bacteria in the ocean.</title>
        <authorList>
            <person name="Kauffman K."/>
            <person name="Hussain F."/>
            <person name="Yang J."/>
            <person name="Arevalo P."/>
            <person name="Brown J."/>
            <person name="Cutler M."/>
            <person name="Kelly L."/>
            <person name="Polz M.F."/>
        </authorList>
    </citation>
    <scope>NUCLEOTIDE SEQUENCE [LARGE SCALE GENOMIC DNA]</scope>
    <source>
        <strain evidence="2">10N.222.49.A5</strain>
    </source>
</reference>
<dbReference type="Proteomes" id="UP000235611">
    <property type="component" value="Unassembled WGS sequence"/>
</dbReference>